<evidence type="ECO:0000313" key="2">
    <source>
        <dbReference type="EMBL" id="RNI22516.1"/>
    </source>
</evidence>
<organism evidence="2 3">
    <name type="scientific">Rufibacter latericius</name>
    <dbReference type="NCBI Taxonomy" id="2487040"/>
    <lineage>
        <taxon>Bacteria</taxon>
        <taxon>Pseudomonadati</taxon>
        <taxon>Bacteroidota</taxon>
        <taxon>Cytophagia</taxon>
        <taxon>Cytophagales</taxon>
        <taxon>Hymenobacteraceae</taxon>
        <taxon>Rufibacter</taxon>
    </lineage>
</organism>
<dbReference type="AlphaFoldDB" id="A0A3M9MAI1"/>
<sequence>MRKHYHLSTILLVILMAGLSGCLGFGNRKFGSDYSYAGAFHKYRTFNFITHASEEDSTTLKNYEVLKKYIRERLEIQGYEFSDKKPDLLVSYYIYYNDLNMKGYEQEEFDIWLVNNEEPEKEKEHEAYKPIKMYMSQGTLLVTLLDHKKQNAVWQGYTSGVLSDPTTENTAYLNRAVRTIFDQYRVFRKGYLRENSANN</sequence>
<dbReference type="RefSeq" id="WP_123128874.1">
    <property type="nucleotide sequence ID" value="NZ_RJJD01000021.1"/>
</dbReference>
<accession>A0A3M9MAI1</accession>
<gene>
    <name evidence="2" type="ORF">EFB08_20675</name>
</gene>
<feature type="domain" description="DUF4136" evidence="1">
    <location>
        <begin position="32"/>
        <end position="184"/>
    </location>
</feature>
<proteinExistence type="predicted"/>
<dbReference type="OrthoDB" id="875766at2"/>
<name>A0A3M9MAI1_9BACT</name>
<dbReference type="Pfam" id="PF13590">
    <property type="entry name" value="DUF4136"/>
    <property type="match status" value="1"/>
</dbReference>
<dbReference type="Proteomes" id="UP000272117">
    <property type="component" value="Unassembled WGS sequence"/>
</dbReference>
<dbReference type="Gene3D" id="3.30.160.670">
    <property type="match status" value="1"/>
</dbReference>
<dbReference type="InterPro" id="IPR025411">
    <property type="entry name" value="DUF4136"/>
</dbReference>
<protein>
    <submittedName>
        <fullName evidence="2">DUF4136 domain-containing protein</fullName>
    </submittedName>
</protein>
<evidence type="ECO:0000313" key="3">
    <source>
        <dbReference type="Proteomes" id="UP000272117"/>
    </source>
</evidence>
<reference evidence="2 3" key="1">
    <citation type="submission" date="2018-11" db="EMBL/GenBank/DDBJ databases">
        <title>Rufibacter latericius sp. nov., isolated from water in Baiyang Lake.</title>
        <authorList>
            <person name="Yang Y."/>
        </authorList>
    </citation>
    <scope>NUCLEOTIDE SEQUENCE [LARGE SCALE GENOMIC DNA]</scope>
    <source>
        <strain evidence="2 3">R-22-1c-1</strain>
    </source>
</reference>
<keyword evidence="3" id="KW-1185">Reference proteome</keyword>
<comment type="caution">
    <text evidence="2">The sequence shown here is derived from an EMBL/GenBank/DDBJ whole genome shotgun (WGS) entry which is preliminary data.</text>
</comment>
<evidence type="ECO:0000259" key="1">
    <source>
        <dbReference type="Pfam" id="PF13590"/>
    </source>
</evidence>
<dbReference type="EMBL" id="RJJD01000021">
    <property type="protein sequence ID" value="RNI22516.1"/>
    <property type="molecule type" value="Genomic_DNA"/>
</dbReference>
<dbReference type="PROSITE" id="PS51257">
    <property type="entry name" value="PROKAR_LIPOPROTEIN"/>
    <property type="match status" value="1"/>
</dbReference>